<name>A0A8E0VP09_9TREM</name>
<feature type="transmembrane region" description="Helical" evidence="1">
    <location>
        <begin position="23"/>
        <end position="42"/>
    </location>
</feature>
<evidence type="ECO:0000313" key="2">
    <source>
        <dbReference type="EMBL" id="KAA0196420.1"/>
    </source>
</evidence>
<organism evidence="2 3">
    <name type="scientific">Fasciolopsis buskii</name>
    <dbReference type="NCBI Taxonomy" id="27845"/>
    <lineage>
        <taxon>Eukaryota</taxon>
        <taxon>Metazoa</taxon>
        <taxon>Spiralia</taxon>
        <taxon>Lophotrochozoa</taxon>
        <taxon>Platyhelminthes</taxon>
        <taxon>Trematoda</taxon>
        <taxon>Digenea</taxon>
        <taxon>Plagiorchiida</taxon>
        <taxon>Echinostomata</taxon>
        <taxon>Echinostomatoidea</taxon>
        <taxon>Fasciolidae</taxon>
        <taxon>Fasciolopsis</taxon>
    </lineage>
</organism>
<keyword evidence="1" id="KW-0812">Transmembrane</keyword>
<keyword evidence="1" id="KW-1133">Transmembrane helix</keyword>
<comment type="caution">
    <text evidence="2">The sequence shown here is derived from an EMBL/GenBank/DDBJ whole genome shotgun (WGS) entry which is preliminary data.</text>
</comment>
<dbReference type="Proteomes" id="UP000728185">
    <property type="component" value="Unassembled WGS sequence"/>
</dbReference>
<dbReference type="EMBL" id="LUCM01003034">
    <property type="protein sequence ID" value="KAA0196420.1"/>
    <property type="molecule type" value="Genomic_DNA"/>
</dbReference>
<protein>
    <submittedName>
        <fullName evidence="2">Uncharacterized protein</fullName>
    </submittedName>
</protein>
<proteinExistence type="predicted"/>
<gene>
    <name evidence="2" type="ORF">FBUS_02391</name>
</gene>
<dbReference type="AlphaFoldDB" id="A0A8E0VP09"/>
<accession>A0A8E0VP09</accession>
<evidence type="ECO:0000313" key="3">
    <source>
        <dbReference type="Proteomes" id="UP000728185"/>
    </source>
</evidence>
<sequence>MPNYFYNYLATPDNGNPLVRTKLGIFCGYLISFSGASGYYGLALLGGIKVPKTAVACVRWILTGMAAGATHGSITYLSSKVTEKNSYWVNHLIGGAAAGVVSGWHANVVLPNFLDGTPGPISARIHRAAGFAVLSAASKIYVDYMEKHPEEYVPRFGEHDPSPYVSLNHRWMNPEMKQYEEDLEEHI</sequence>
<keyword evidence="1" id="KW-0472">Membrane</keyword>
<reference evidence="2" key="1">
    <citation type="submission" date="2019-05" db="EMBL/GenBank/DDBJ databases">
        <title>Annotation for the trematode Fasciolopsis buski.</title>
        <authorList>
            <person name="Choi Y.-J."/>
        </authorList>
    </citation>
    <scope>NUCLEOTIDE SEQUENCE</scope>
    <source>
        <strain evidence="2">HT</strain>
        <tissue evidence="2">Whole worm</tissue>
    </source>
</reference>
<keyword evidence="3" id="KW-1185">Reference proteome</keyword>
<evidence type="ECO:0000256" key="1">
    <source>
        <dbReference type="SAM" id="Phobius"/>
    </source>
</evidence>
<dbReference type="OrthoDB" id="6244460at2759"/>